<dbReference type="Proteomes" id="UP000001876">
    <property type="component" value="Unassembled WGS sequence"/>
</dbReference>
<organism evidence="3">
    <name type="scientific">Micromonas pusilla (strain CCMP1545)</name>
    <name type="common">Picoplanktonic green alga</name>
    <dbReference type="NCBI Taxonomy" id="564608"/>
    <lineage>
        <taxon>Eukaryota</taxon>
        <taxon>Viridiplantae</taxon>
        <taxon>Chlorophyta</taxon>
        <taxon>Mamiellophyceae</taxon>
        <taxon>Mamiellales</taxon>
        <taxon>Mamiellaceae</taxon>
        <taxon>Micromonas</taxon>
    </lineage>
</organism>
<feature type="compositionally biased region" description="Low complexity" evidence="1">
    <location>
        <begin position="71"/>
        <end position="80"/>
    </location>
</feature>
<sequence>MASALLARCRPGTTAPARASTPRRRGSATRARASSRNKNSNASTRGAHTALTAIASIASLLRRRASGGGAAVADAPAEVADPTRTRGEPLPILPDAPSRASDSAKLRTASGAPVQFLGISSEAFARERGEDALDVPARARASGVNYVHVSHKSLERGADLCGLRKLVGDDPVKRKKLFVTLGMSAKTLREIIAAEKKSAEKKKSGEKKSGGDGDGDGKGKGGVLGGVLGGGGAIYGNGSTERAITTHVERCLGALNTSYVDAFFFEDVERGDEVDVVASLRWMRRSLLVVPDKGRAGIDGVVRFVGAGTRDRCVGVRMLRCDKADVGGFGADVAYDYDAAAKASREEGARDTAAADSERPSSSFIGPATRPPCELDFLVARYDMTHVAAERSMFPAALIRDVPVIATPSNARELREAAEASGSMPSESDLLRFASAHPAVRVALASPADAAALRCVLSHTGLHTTALAWWTPILKDFSRRVSPPTPRFQRPPSTPFNAN</sequence>
<evidence type="ECO:0000313" key="2">
    <source>
        <dbReference type="EMBL" id="EEH57427.1"/>
    </source>
</evidence>
<feature type="compositionally biased region" description="Low complexity" evidence="1">
    <location>
        <begin position="28"/>
        <end position="47"/>
    </location>
</feature>
<dbReference type="EMBL" id="GG663739">
    <property type="protein sequence ID" value="EEH57427.1"/>
    <property type="molecule type" value="Genomic_DNA"/>
</dbReference>
<evidence type="ECO:0000256" key="1">
    <source>
        <dbReference type="SAM" id="MobiDB-lite"/>
    </source>
</evidence>
<dbReference type="GeneID" id="9684051"/>
<feature type="region of interest" description="Disordered" evidence="1">
    <location>
        <begin position="196"/>
        <end position="220"/>
    </location>
</feature>
<dbReference type="RefSeq" id="XP_003058972.1">
    <property type="nucleotide sequence ID" value="XM_003058926.1"/>
</dbReference>
<dbReference type="OrthoDB" id="43435at2759"/>
<evidence type="ECO:0000313" key="3">
    <source>
        <dbReference type="Proteomes" id="UP000001876"/>
    </source>
</evidence>
<proteinExistence type="predicted"/>
<name>C1MS24_MICPC</name>
<dbReference type="AlphaFoldDB" id="C1MS24"/>
<feature type="compositionally biased region" description="Low complexity" evidence="1">
    <location>
        <begin position="10"/>
        <end position="20"/>
    </location>
</feature>
<feature type="region of interest" description="Disordered" evidence="1">
    <location>
        <begin position="346"/>
        <end position="367"/>
    </location>
</feature>
<gene>
    <name evidence="2" type="ORF">MICPUCDRAFT_68347</name>
</gene>
<reference evidence="2 3" key="1">
    <citation type="journal article" date="2009" name="Science">
        <title>Green evolution and dynamic adaptations revealed by genomes of the marine picoeukaryotes Micromonas.</title>
        <authorList>
            <person name="Worden A.Z."/>
            <person name="Lee J.H."/>
            <person name="Mock T."/>
            <person name="Rouze P."/>
            <person name="Simmons M.P."/>
            <person name="Aerts A.L."/>
            <person name="Allen A.E."/>
            <person name="Cuvelier M.L."/>
            <person name="Derelle E."/>
            <person name="Everett M.V."/>
            <person name="Foulon E."/>
            <person name="Grimwood J."/>
            <person name="Gundlach H."/>
            <person name="Henrissat B."/>
            <person name="Napoli C."/>
            <person name="McDonald S.M."/>
            <person name="Parker M.S."/>
            <person name="Rombauts S."/>
            <person name="Salamov A."/>
            <person name="Von Dassow P."/>
            <person name="Badger J.H."/>
            <person name="Coutinho P.M."/>
            <person name="Demir E."/>
            <person name="Dubchak I."/>
            <person name="Gentemann C."/>
            <person name="Eikrem W."/>
            <person name="Gready J.E."/>
            <person name="John U."/>
            <person name="Lanier W."/>
            <person name="Lindquist E.A."/>
            <person name="Lucas S."/>
            <person name="Mayer K.F."/>
            <person name="Moreau H."/>
            <person name="Not F."/>
            <person name="Otillar R."/>
            <person name="Panaud O."/>
            <person name="Pangilinan J."/>
            <person name="Paulsen I."/>
            <person name="Piegu B."/>
            <person name="Poliakov A."/>
            <person name="Robbens S."/>
            <person name="Schmutz J."/>
            <person name="Toulza E."/>
            <person name="Wyss T."/>
            <person name="Zelensky A."/>
            <person name="Zhou K."/>
            <person name="Armbrust E.V."/>
            <person name="Bhattacharya D."/>
            <person name="Goodenough U.W."/>
            <person name="Van de Peer Y."/>
            <person name="Grigoriev I.V."/>
        </authorList>
    </citation>
    <scope>NUCLEOTIDE SEQUENCE [LARGE SCALE GENOMIC DNA]</scope>
    <source>
        <strain evidence="2 3">CCMP1545</strain>
    </source>
</reference>
<feature type="compositionally biased region" description="Basic and acidic residues" evidence="1">
    <location>
        <begin position="196"/>
        <end position="219"/>
    </location>
</feature>
<protein>
    <submittedName>
        <fullName evidence="2">Predicted protein</fullName>
    </submittedName>
</protein>
<feature type="region of interest" description="Disordered" evidence="1">
    <location>
        <begin position="70"/>
        <end position="102"/>
    </location>
</feature>
<dbReference type="KEGG" id="mpp:MICPUCDRAFT_68347"/>
<feature type="region of interest" description="Disordered" evidence="1">
    <location>
        <begin position="1"/>
        <end position="47"/>
    </location>
</feature>
<accession>C1MS24</accession>
<keyword evidence="3" id="KW-1185">Reference proteome</keyword>